<dbReference type="EMBL" id="KZ303496">
    <property type="protein sequence ID" value="PIA17121.1"/>
    <property type="molecule type" value="Genomic_DNA"/>
</dbReference>
<feature type="domain" description="At2g23090-like zinc-binding" evidence="2">
    <location>
        <begin position="71"/>
        <end position="105"/>
    </location>
</feature>
<dbReference type="PANTHER" id="PTHR33788">
    <property type="entry name" value="OS07G0114300 PROTEIN"/>
    <property type="match status" value="1"/>
</dbReference>
<accession>A0A2G5BDN8</accession>
<gene>
    <name evidence="3" type="ORF">COEREDRAFT_86517</name>
</gene>
<feature type="region of interest" description="Disordered" evidence="1">
    <location>
        <begin position="30"/>
        <end position="53"/>
    </location>
</feature>
<dbReference type="AlphaFoldDB" id="A0A2G5BDN8"/>
<evidence type="ECO:0000259" key="2">
    <source>
        <dbReference type="Pfam" id="PF12907"/>
    </source>
</evidence>
<organism evidence="3 4">
    <name type="scientific">Coemansia reversa (strain ATCC 12441 / NRRL 1564)</name>
    <dbReference type="NCBI Taxonomy" id="763665"/>
    <lineage>
        <taxon>Eukaryota</taxon>
        <taxon>Fungi</taxon>
        <taxon>Fungi incertae sedis</taxon>
        <taxon>Zoopagomycota</taxon>
        <taxon>Kickxellomycotina</taxon>
        <taxon>Kickxellomycetes</taxon>
        <taxon>Kickxellales</taxon>
        <taxon>Kickxellaceae</taxon>
        <taxon>Coemansia</taxon>
    </lineage>
</organism>
<dbReference type="Proteomes" id="UP000242474">
    <property type="component" value="Unassembled WGS sequence"/>
</dbReference>
<dbReference type="InterPro" id="IPR026939">
    <property type="entry name" value="ZNF706/At2g23090_sf"/>
</dbReference>
<dbReference type="Gene3D" id="4.10.1050.10">
    <property type="entry name" value="At2g23090-like"/>
    <property type="match status" value="1"/>
</dbReference>
<keyword evidence="4" id="KW-1185">Reference proteome</keyword>
<sequence>MSSPFYTINPNCHETLASGKLRPLKKAWSDVKKTNMGNGAKAQQKRDRKKDTCGVAKSQLKINEKARNISCQICRNTFMCTSRRSELEVHAENKHGKSMNDCFPDFVDAPNKKSK</sequence>
<dbReference type="PANTHER" id="PTHR33788:SF1">
    <property type="entry name" value="ZINC-BINDING PROTEIN"/>
    <property type="match status" value="1"/>
</dbReference>
<protein>
    <submittedName>
        <fullName evidence="3">DUF1909-domain-containing protein</fullName>
    </submittedName>
</protein>
<name>A0A2G5BDN8_COERN</name>
<proteinExistence type="predicted"/>
<reference evidence="3 4" key="1">
    <citation type="journal article" date="2015" name="Genome Biol. Evol.">
        <title>Phylogenomic analyses indicate that early fungi evolved digesting cell walls of algal ancestors of land plants.</title>
        <authorList>
            <person name="Chang Y."/>
            <person name="Wang S."/>
            <person name="Sekimoto S."/>
            <person name="Aerts A.L."/>
            <person name="Choi C."/>
            <person name="Clum A."/>
            <person name="LaButti K.M."/>
            <person name="Lindquist E.A."/>
            <person name="Yee Ngan C."/>
            <person name="Ohm R.A."/>
            <person name="Salamov A.A."/>
            <person name="Grigoriev I.V."/>
            <person name="Spatafora J.W."/>
            <person name="Berbee M.L."/>
        </authorList>
    </citation>
    <scope>NUCLEOTIDE SEQUENCE [LARGE SCALE GENOMIC DNA]</scope>
    <source>
        <strain evidence="3 4">NRRL 1564</strain>
    </source>
</reference>
<dbReference type="SUPFAM" id="SSF118359">
    <property type="entry name" value="Expressed protein At2g23090/F21P24.15"/>
    <property type="match status" value="1"/>
</dbReference>
<dbReference type="InterPro" id="IPR039438">
    <property type="entry name" value="At2g23090-like_Znf"/>
</dbReference>
<evidence type="ECO:0000256" key="1">
    <source>
        <dbReference type="SAM" id="MobiDB-lite"/>
    </source>
</evidence>
<dbReference type="OrthoDB" id="370932at2759"/>
<dbReference type="InterPro" id="IPR039713">
    <property type="entry name" value="At2g23090-like"/>
</dbReference>
<evidence type="ECO:0000313" key="4">
    <source>
        <dbReference type="Proteomes" id="UP000242474"/>
    </source>
</evidence>
<dbReference type="Pfam" id="PF12907">
    <property type="entry name" value="zf-met2"/>
    <property type="match status" value="1"/>
</dbReference>
<evidence type="ECO:0000313" key="3">
    <source>
        <dbReference type="EMBL" id="PIA17121.1"/>
    </source>
</evidence>